<dbReference type="GeneID" id="106744312"/>
<proteinExistence type="predicted"/>
<dbReference type="RefSeq" id="XP_014474468.1">
    <property type="nucleotide sequence ID" value="XM_014618982.1"/>
</dbReference>
<name>A0A6P3X850_DINQU</name>
<organism evidence="1 2">
    <name type="scientific">Dinoponera quadriceps</name>
    <name type="common">South American ant</name>
    <dbReference type="NCBI Taxonomy" id="609295"/>
    <lineage>
        <taxon>Eukaryota</taxon>
        <taxon>Metazoa</taxon>
        <taxon>Ecdysozoa</taxon>
        <taxon>Arthropoda</taxon>
        <taxon>Hexapoda</taxon>
        <taxon>Insecta</taxon>
        <taxon>Pterygota</taxon>
        <taxon>Neoptera</taxon>
        <taxon>Endopterygota</taxon>
        <taxon>Hymenoptera</taxon>
        <taxon>Apocrita</taxon>
        <taxon>Aculeata</taxon>
        <taxon>Formicoidea</taxon>
        <taxon>Formicidae</taxon>
        <taxon>Ponerinae</taxon>
        <taxon>Ponerini</taxon>
        <taxon>Dinoponera</taxon>
    </lineage>
</organism>
<dbReference type="KEGG" id="dqu:106744312"/>
<evidence type="ECO:0000313" key="2">
    <source>
        <dbReference type="RefSeq" id="XP_014474468.1"/>
    </source>
</evidence>
<keyword evidence="1" id="KW-1185">Reference proteome</keyword>
<gene>
    <name evidence="2" type="primary">LOC106744312</name>
</gene>
<protein>
    <submittedName>
        <fullName evidence="2">Uncharacterized protein LOC106744312</fullName>
    </submittedName>
</protein>
<dbReference type="AlphaFoldDB" id="A0A6P3X850"/>
<accession>A0A6P3X850</accession>
<reference evidence="2" key="1">
    <citation type="submission" date="2025-08" db="UniProtKB">
        <authorList>
            <consortium name="RefSeq"/>
        </authorList>
    </citation>
    <scope>IDENTIFICATION</scope>
</reference>
<evidence type="ECO:0000313" key="1">
    <source>
        <dbReference type="Proteomes" id="UP000515204"/>
    </source>
</evidence>
<sequence length="195" mass="22783">MAVDRAAYLTEPREEHRLFFLYFAEIAHFCIQSETGVHTIKLSQGGMERQILKRLLSATRKPVDLLKIARRLYRVYVITVEKLFPNLRTSIRWRDKYHFFFHVYHYRKKKRKGLCFLHCPSFHRELASFRATSSTTAAGWFTDTGVDAATTTTTTTRSGDGAEVARPIATHSTSGRHRRRTHEYVYCRGNHWQSV</sequence>
<dbReference type="Proteomes" id="UP000515204">
    <property type="component" value="Unplaced"/>
</dbReference>